<feature type="domain" description="Antitoxin Xre/MbcA/ParS-like toxin-binding" evidence="1">
    <location>
        <begin position="162"/>
        <end position="207"/>
    </location>
</feature>
<evidence type="ECO:0000313" key="3">
    <source>
        <dbReference type="Proteomes" id="UP001462640"/>
    </source>
</evidence>
<sequence>MQLALCPACRVVYQVVSPTVLLGLDDEPAYDVTHCRLCECASGLFLPLKDAPALASDDIGFPAAVVPILEGPHRDWCLVGPEQLVLLANAGLRVRLVRHLADEMRVPVALVAEWVGSPLADVLKPMPGKTLELDQGLRLLWIARLIGQVQEMIDGAGKYADFNAPAWIGAWLQTAHPVLGGVTPGDYLLRSDGPQSVSDLLARLESGAYS</sequence>
<name>A0ABV0G8V1_9BURK</name>
<dbReference type="Pfam" id="PF09722">
    <property type="entry name" value="Xre_MbcA_ParS_C"/>
    <property type="match status" value="1"/>
</dbReference>
<proteinExistence type="predicted"/>
<protein>
    <submittedName>
        <fullName evidence="2">Antitoxin Xre/MbcA/ParS toxin-binding domain-containing protein</fullName>
    </submittedName>
</protein>
<dbReference type="RefSeq" id="WP_347605266.1">
    <property type="nucleotide sequence ID" value="NZ_JBDPZC010000001.1"/>
</dbReference>
<keyword evidence="3" id="KW-1185">Reference proteome</keyword>
<reference evidence="2 3" key="1">
    <citation type="submission" date="2024-05" db="EMBL/GenBank/DDBJ databases">
        <title>Roseateles sp. 2.12 16S ribosomal RNA gene Genome sequencing and assembly.</title>
        <authorList>
            <person name="Woo H."/>
        </authorList>
    </citation>
    <scope>NUCLEOTIDE SEQUENCE [LARGE SCALE GENOMIC DNA]</scope>
    <source>
        <strain evidence="2 3">2.12</strain>
    </source>
</reference>
<organism evidence="2 3">
    <name type="scientific">Roseateles flavus</name>
    <dbReference type="NCBI Taxonomy" id="3149041"/>
    <lineage>
        <taxon>Bacteria</taxon>
        <taxon>Pseudomonadati</taxon>
        <taxon>Pseudomonadota</taxon>
        <taxon>Betaproteobacteria</taxon>
        <taxon>Burkholderiales</taxon>
        <taxon>Sphaerotilaceae</taxon>
        <taxon>Roseateles</taxon>
    </lineage>
</organism>
<gene>
    <name evidence="2" type="ORF">ABDJ40_01660</name>
</gene>
<evidence type="ECO:0000259" key="1">
    <source>
        <dbReference type="Pfam" id="PF09722"/>
    </source>
</evidence>
<accession>A0ABV0G8V1</accession>
<dbReference type="InterPro" id="IPR024467">
    <property type="entry name" value="Xre/MbcA/ParS-like_toxin-bd"/>
</dbReference>
<dbReference type="EMBL" id="JBDPZC010000001">
    <property type="protein sequence ID" value="MEO3711467.1"/>
    <property type="molecule type" value="Genomic_DNA"/>
</dbReference>
<evidence type="ECO:0000313" key="2">
    <source>
        <dbReference type="EMBL" id="MEO3711467.1"/>
    </source>
</evidence>
<comment type="caution">
    <text evidence="2">The sequence shown here is derived from an EMBL/GenBank/DDBJ whole genome shotgun (WGS) entry which is preliminary data.</text>
</comment>
<dbReference type="Proteomes" id="UP001462640">
    <property type="component" value="Unassembled WGS sequence"/>
</dbReference>